<feature type="region of interest" description="Disordered" evidence="1">
    <location>
        <begin position="65"/>
        <end position="104"/>
    </location>
</feature>
<evidence type="ECO:0000313" key="2">
    <source>
        <dbReference type="EMBL" id="GAT44745.1"/>
    </source>
</evidence>
<dbReference type="Proteomes" id="UP000815677">
    <property type="component" value="Unassembled WGS sequence"/>
</dbReference>
<organism evidence="2 3">
    <name type="scientific">Mycena chlorophos</name>
    <name type="common">Agaric fungus</name>
    <name type="synonym">Agaricus chlorophos</name>
    <dbReference type="NCBI Taxonomy" id="658473"/>
    <lineage>
        <taxon>Eukaryota</taxon>
        <taxon>Fungi</taxon>
        <taxon>Dikarya</taxon>
        <taxon>Basidiomycota</taxon>
        <taxon>Agaricomycotina</taxon>
        <taxon>Agaricomycetes</taxon>
        <taxon>Agaricomycetidae</taxon>
        <taxon>Agaricales</taxon>
        <taxon>Marasmiineae</taxon>
        <taxon>Mycenaceae</taxon>
        <taxon>Mycena</taxon>
    </lineage>
</organism>
<dbReference type="EMBL" id="DF840167">
    <property type="protein sequence ID" value="GAT44745.1"/>
    <property type="molecule type" value="Genomic_DNA"/>
</dbReference>
<reference evidence="2" key="1">
    <citation type="submission" date="2014-09" db="EMBL/GenBank/DDBJ databases">
        <title>Genome sequence of the luminous mushroom Mycena chlorophos for searching fungal bioluminescence genes.</title>
        <authorList>
            <person name="Tanaka Y."/>
            <person name="Kasuga D."/>
            <person name="Oba Y."/>
            <person name="Hase S."/>
            <person name="Sato K."/>
            <person name="Oba Y."/>
            <person name="Sakakibara Y."/>
        </authorList>
    </citation>
    <scope>NUCLEOTIDE SEQUENCE</scope>
</reference>
<evidence type="ECO:0000256" key="1">
    <source>
        <dbReference type="SAM" id="MobiDB-lite"/>
    </source>
</evidence>
<evidence type="ECO:0000313" key="3">
    <source>
        <dbReference type="Proteomes" id="UP000815677"/>
    </source>
</evidence>
<gene>
    <name evidence="2" type="ORF">MCHLO_02356</name>
</gene>
<accession>A0ABQ0L1H9</accession>
<protein>
    <submittedName>
        <fullName evidence="2">Uncharacterized protein</fullName>
    </submittedName>
</protein>
<proteinExistence type="predicted"/>
<keyword evidence="3" id="KW-1185">Reference proteome</keyword>
<name>A0ABQ0L1H9_MYCCL</name>
<sequence>MVESCRTLFALPRRQGSSLRTATNAALGVEFEATSRGREATAADSEYLCCPRSARSIAGVEGRRRLPSIRSGRQKLSERTTTRGSFPAMKSSTAAAHRPPARPEGIDAHCTLRVDEHRPRILQVCLLDVSNAILSQPIHVAT</sequence>